<gene>
    <name evidence="9 11" type="primary">lnt</name>
    <name evidence="11" type="ORF">NNL22_02635</name>
</gene>
<evidence type="ECO:0000313" key="11">
    <source>
        <dbReference type="EMBL" id="UZW76776.1"/>
    </source>
</evidence>
<dbReference type="Gene3D" id="3.60.110.10">
    <property type="entry name" value="Carbon-nitrogen hydrolase"/>
    <property type="match status" value="1"/>
</dbReference>
<evidence type="ECO:0000259" key="10">
    <source>
        <dbReference type="PROSITE" id="PS50263"/>
    </source>
</evidence>
<protein>
    <recommendedName>
        <fullName evidence="9">Apolipoprotein N-acyltransferase</fullName>
        <shortName evidence="9">ALP N-acyltransferase</shortName>
        <ecNumber evidence="9">2.3.1.269</ecNumber>
    </recommendedName>
</protein>
<dbReference type="RefSeq" id="WP_251810695.1">
    <property type="nucleotide sequence ID" value="NZ_JALLLR010000003.1"/>
</dbReference>
<keyword evidence="4 9" id="KW-0808">Transferase</keyword>
<name>A0A9E8KL12_9ALTE</name>
<comment type="subcellular location">
    <subcellularLocation>
        <location evidence="1 9">Cell membrane</location>
        <topology evidence="1 9">Multi-pass membrane protein</topology>
    </subcellularLocation>
</comment>
<feature type="transmembrane region" description="Helical" evidence="9">
    <location>
        <begin position="12"/>
        <end position="29"/>
    </location>
</feature>
<comment type="similarity">
    <text evidence="2 9">Belongs to the CN hydrolase family. Apolipoprotein N-acyltransferase subfamily.</text>
</comment>
<feature type="transmembrane region" description="Helical" evidence="9">
    <location>
        <begin position="102"/>
        <end position="127"/>
    </location>
</feature>
<comment type="function">
    <text evidence="9">Catalyzes the phospholipid dependent N-acylation of the N-terminal cysteine of apolipoprotein, the last step in lipoprotein maturation.</text>
</comment>
<feature type="transmembrane region" description="Helical" evidence="9">
    <location>
        <begin position="36"/>
        <end position="55"/>
    </location>
</feature>
<evidence type="ECO:0000256" key="8">
    <source>
        <dbReference type="ARBA" id="ARBA00023315"/>
    </source>
</evidence>
<proteinExistence type="inferred from homology"/>
<keyword evidence="6 9" id="KW-1133">Transmembrane helix</keyword>
<dbReference type="CDD" id="cd07571">
    <property type="entry name" value="ALP_N-acyl_transferase"/>
    <property type="match status" value="1"/>
</dbReference>
<feature type="transmembrane region" description="Helical" evidence="9">
    <location>
        <begin position="67"/>
        <end position="90"/>
    </location>
</feature>
<dbReference type="Pfam" id="PF20154">
    <property type="entry name" value="LNT_N"/>
    <property type="match status" value="1"/>
</dbReference>
<dbReference type="Pfam" id="PF00795">
    <property type="entry name" value="CN_hydrolase"/>
    <property type="match status" value="1"/>
</dbReference>
<evidence type="ECO:0000256" key="1">
    <source>
        <dbReference type="ARBA" id="ARBA00004651"/>
    </source>
</evidence>
<dbReference type="PANTHER" id="PTHR38686">
    <property type="entry name" value="APOLIPOPROTEIN N-ACYLTRANSFERASE"/>
    <property type="match status" value="1"/>
</dbReference>
<keyword evidence="8 9" id="KW-0012">Acyltransferase</keyword>
<evidence type="ECO:0000256" key="7">
    <source>
        <dbReference type="ARBA" id="ARBA00023136"/>
    </source>
</evidence>
<dbReference type="NCBIfam" id="TIGR00546">
    <property type="entry name" value="lnt"/>
    <property type="match status" value="1"/>
</dbReference>
<dbReference type="Proteomes" id="UP001164472">
    <property type="component" value="Chromosome"/>
</dbReference>
<dbReference type="InterPro" id="IPR003010">
    <property type="entry name" value="C-N_Hydrolase"/>
</dbReference>
<dbReference type="HAMAP" id="MF_01148">
    <property type="entry name" value="Lnt"/>
    <property type="match status" value="1"/>
</dbReference>
<dbReference type="EC" id="2.3.1.269" evidence="9"/>
<keyword evidence="5 9" id="KW-0812">Transmembrane</keyword>
<dbReference type="SUPFAM" id="SSF56317">
    <property type="entry name" value="Carbon-nitrogen hydrolase"/>
    <property type="match status" value="1"/>
</dbReference>
<feature type="transmembrane region" description="Helical" evidence="9">
    <location>
        <begin position="478"/>
        <end position="496"/>
    </location>
</feature>
<dbReference type="InterPro" id="IPR036526">
    <property type="entry name" value="C-N_Hydrolase_sf"/>
</dbReference>
<accession>A0A9E8KL12</accession>
<reference evidence="11" key="1">
    <citation type="submission" date="2022-07" db="EMBL/GenBank/DDBJ databases">
        <title>Alkalimarinus sp. nov., isolated from gut of a Alitta virens.</title>
        <authorList>
            <person name="Yang A.I."/>
            <person name="Shin N.-R."/>
        </authorList>
    </citation>
    <scope>NUCLEOTIDE SEQUENCE</scope>
    <source>
        <strain evidence="11">FA028</strain>
    </source>
</reference>
<evidence type="ECO:0000313" key="12">
    <source>
        <dbReference type="Proteomes" id="UP001164472"/>
    </source>
</evidence>
<evidence type="ECO:0000256" key="4">
    <source>
        <dbReference type="ARBA" id="ARBA00022679"/>
    </source>
</evidence>
<keyword evidence="7 9" id="KW-0472">Membrane</keyword>
<evidence type="ECO:0000256" key="9">
    <source>
        <dbReference type="HAMAP-Rule" id="MF_01148"/>
    </source>
</evidence>
<dbReference type="GO" id="GO:0042158">
    <property type="term" value="P:lipoprotein biosynthetic process"/>
    <property type="evidence" value="ECO:0007669"/>
    <property type="project" value="UniProtKB-UniRule"/>
</dbReference>
<feature type="domain" description="CN hydrolase" evidence="10">
    <location>
        <begin position="230"/>
        <end position="471"/>
    </location>
</feature>
<comment type="catalytic activity">
    <reaction evidence="9">
        <text>N-terminal S-1,2-diacyl-sn-glyceryl-L-cysteinyl-[lipoprotein] + a glycerophospholipid = N-acyl-S-1,2-diacyl-sn-glyceryl-L-cysteinyl-[lipoprotein] + a 2-acyl-sn-glycero-3-phospholipid + H(+)</text>
        <dbReference type="Rhea" id="RHEA:48228"/>
        <dbReference type="Rhea" id="RHEA-COMP:14681"/>
        <dbReference type="Rhea" id="RHEA-COMP:14684"/>
        <dbReference type="ChEBI" id="CHEBI:15378"/>
        <dbReference type="ChEBI" id="CHEBI:136912"/>
        <dbReference type="ChEBI" id="CHEBI:140656"/>
        <dbReference type="ChEBI" id="CHEBI:140657"/>
        <dbReference type="ChEBI" id="CHEBI:140660"/>
        <dbReference type="EC" id="2.3.1.269"/>
    </reaction>
</comment>
<dbReference type="InterPro" id="IPR045378">
    <property type="entry name" value="LNT_N"/>
</dbReference>
<evidence type="ECO:0000256" key="3">
    <source>
        <dbReference type="ARBA" id="ARBA00022475"/>
    </source>
</evidence>
<feature type="transmembrane region" description="Helical" evidence="9">
    <location>
        <begin position="139"/>
        <end position="164"/>
    </location>
</feature>
<dbReference type="GO" id="GO:0016410">
    <property type="term" value="F:N-acyltransferase activity"/>
    <property type="evidence" value="ECO:0007669"/>
    <property type="project" value="UniProtKB-UniRule"/>
</dbReference>
<evidence type="ECO:0000256" key="6">
    <source>
        <dbReference type="ARBA" id="ARBA00022989"/>
    </source>
</evidence>
<organism evidence="11 12">
    <name type="scientific">Alkalimarinus sediminis</name>
    <dbReference type="NCBI Taxonomy" id="1632866"/>
    <lineage>
        <taxon>Bacteria</taxon>
        <taxon>Pseudomonadati</taxon>
        <taxon>Pseudomonadota</taxon>
        <taxon>Gammaproteobacteria</taxon>
        <taxon>Alteromonadales</taxon>
        <taxon>Alteromonadaceae</taxon>
        <taxon>Alkalimarinus</taxon>
    </lineage>
</organism>
<dbReference type="EMBL" id="CP101527">
    <property type="protein sequence ID" value="UZW76776.1"/>
    <property type="molecule type" value="Genomic_DNA"/>
</dbReference>
<dbReference type="KEGG" id="asem:NNL22_02635"/>
<dbReference type="GO" id="GO:0005886">
    <property type="term" value="C:plasma membrane"/>
    <property type="evidence" value="ECO:0007669"/>
    <property type="project" value="UniProtKB-SubCell"/>
</dbReference>
<comment type="pathway">
    <text evidence="9">Protein modification; lipoprotein biosynthesis (N-acyl transfer).</text>
</comment>
<evidence type="ECO:0000256" key="5">
    <source>
        <dbReference type="ARBA" id="ARBA00022692"/>
    </source>
</evidence>
<dbReference type="PROSITE" id="PS50263">
    <property type="entry name" value="CN_HYDROLASE"/>
    <property type="match status" value="1"/>
</dbReference>
<dbReference type="AlphaFoldDB" id="A0A9E8KL12"/>
<sequence>MQTLSLSPFNYWPLGILSITIIMIGMNGASPKKSLLFGWLFGIGLFGSGVSWVYVSIHNFGNAPAPLATALTAIFVAAIALFPAATFWLFRKLFNGQDRWSVITFPAVWVLGDWFRSWFLTGFPWLYLGYGHLETPLSGWAGVLGVHGITFICCLSGSAIWYFISRSTLIQRLINKQQLSQPAPRAELQRKLLPASFICFATILWMLGALLGTIKWGYVKDITPITVAAIQANIPQELKWSRGYRLKTIEIYQTLSEPHWGKSLIIWPETAIPILYDQAASIIKPISIRAREAGSTLISGIPYREKNPETGRTSIHNSILSTGEGEGIYHKQRLVPFGEYVPLENILRGLIQFFDLPMSSFSPGRPGQSKLKESSRKVTPYICYEIVYPDFVADNARDADYLLTISNDSWFGRSIGPLQHLEMAQMRALENARYVVRGTNNGISAIITPEGSVQSQTEQFVSTVLTGEVYAMGGRTPFNYLGSSPILILCGLLLIFRRLLSKPSSNQ</sequence>
<dbReference type="InterPro" id="IPR004563">
    <property type="entry name" value="Apolipo_AcylTrfase"/>
</dbReference>
<evidence type="ECO:0000256" key="2">
    <source>
        <dbReference type="ARBA" id="ARBA00010065"/>
    </source>
</evidence>
<feature type="transmembrane region" description="Helical" evidence="9">
    <location>
        <begin position="192"/>
        <end position="218"/>
    </location>
</feature>
<keyword evidence="12" id="KW-1185">Reference proteome</keyword>
<keyword evidence="3 9" id="KW-1003">Cell membrane</keyword>
<dbReference type="PANTHER" id="PTHR38686:SF1">
    <property type="entry name" value="APOLIPOPROTEIN N-ACYLTRANSFERASE"/>
    <property type="match status" value="1"/>
</dbReference>